<dbReference type="AlphaFoldDB" id="A0A1X2BW17"/>
<dbReference type="InterPro" id="IPR001173">
    <property type="entry name" value="Glyco_trans_2-like"/>
</dbReference>
<dbReference type="CDD" id="cd00761">
    <property type="entry name" value="Glyco_tranf_GTA_type"/>
    <property type="match status" value="1"/>
</dbReference>
<proteinExistence type="predicted"/>
<protein>
    <submittedName>
        <fullName evidence="2">Glycosyl transferase</fullName>
    </submittedName>
</protein>
<name>A0A1X2BW17_9MYCO</name>
<organism evidence="2 3">
    <name type="scientific">Mycobacterium riyadhense</name>
    <dbReference type="NCBI Taxonomy" id="486698"/>
    <lineage>
        <taxon>Bacteria</taxon>
        <taxon>Bacillati</taxon>
        <taxon>Actinomycetota</taxon>
        <taxon>Actinomycetes</taxon>
        <taxon>Mycobacteriales</taxon>
        <taxon>Mycobacteriaceae</taxon>
        <taxon>Mycobacterium</taxon>
    </lineage>
</organism>
<dbReference type="OrthoDB" id="3177103at2"/>
<evidence type="ECO:0000259" key="1">
    <source>
        <dbReference type="Pfam" id="PF00535"/>
    </source>
</evidence>
<dbReference type="PANTHER" id="PTHR22916:SF3">
    <property type="entry name" value="UDP-GLCNAC:BETAGAL BETA-1,3-N-ACETYLGLUCOSAMINYLTRANSFERASE-LIKE PROTEIN 1"/>
    <property type="match status" value="1"/>
</dbReference>
<dbReference type="GO" id="GO:0016758">
    <property type="term" value="F:hexosyltransferase activity"/>
    <property type="evidence" value="ECO:0007669"/>
    <property type="project" value="UniProtKB-ARBA"/>
</dbReference>
<dbReference type="SUPFAM" id="SSF53448">
    <property type="entry name" value="Nucleotide-diphospho-sugar transferases"/>
    <property type="match status" value="1"/>
</dbReference>
<dbReference type="EMBL" id="LQPQ01000178">
    <property type="protein sequence ID" value="ORW67794.1"/>
    <property type="molecule type" value="Genomic_DNA"/>
</dbReference>
<accession>A0A1X2BW17</accession>
<dbReference type="GeneID" id="93494472"/>
<dbReference type="InterPro" id="IPR029044">
    <property type="entry name" value="Nucleotide-diphossugar_trans"/>
</dbReference>
<dbReference type="Proteomes" id="UP000193087">
    <property type="component" value="Unassembled WGS sequence"/>
</dbReference>
<keyword evidence="2" id="KW-0808">Transferase</keyword>
<evidence type="ECO:0000313" key="2">
    <source>
        <dbReference type="EMBL" id="ORW67794.1"/>
    </source>
</evidence>
<gene>
    <name evidence="2" type="ORF">AWC22_27435</name>
</gene>
<dbReference type="STRING" id="486698.AWC22_27435"/>
<evidence type="ECO:0000313" key="3">
    <source>
        <dbReference type="Proteomes" id="UP000193087"/>
    </source>
</evidence>
<feature type="domain" description="Glycosyltransferase 2-like" evidence="1">
    <location>
        <begin position="6"/>
        <end position="172"/>
    </location>
</feature>
<dbReference type="Gene3D" id="3.90.550.10">
    <property type="entry name" value="Spore Coat Polysaccharide Biosynthesis Protein SpsA, Chain A"/>
    <property type="match status" value="1"/>
</dbReference>
<dbReference type="PANTHER" id="PTHR22916">
    <property type="entry name" value="GLYCOSYLTRANSFERASE"/>
    <property type="match status" value="1"/>
</dbReference>
<comment type="caution">
    <text evidence="2">The sequence shown here is derived from an EMBL/GenBank/DDBJ whole genome shotgun (WGS) entry which is preliminary data.</text>
</comment>
<dbReference type="Pfam" id="PF00535">
    <property type="entry name" value="Glycos_transf_2"/>
    <property type="match status" value="1"/>
</dbReference>
<dbReference type="RefSeq" id="WP_085252269.1">
    <property type="nucleotide sequence ID" value="NZ_CAJMWJ010000001.1"/>
</dbReference>
<sequence>MTPRVSVVVPAYNSVEFIAATMESILAQTFSDFELVVSDHSSTDGTWETLQQFTVDPRVRLSRLASGGGAPANFNAVTDLAAGELIKLVCGDDLLFPDSLTVQVAALDAHPSAVMAASARDVIDAAGTPVLRNRGLAGLRGEVKGTEAIRRTVLAGTNIFGEPASVLFKRDALVDAGGWDDRLPYLIDQATYCAVLLRGNLVAVPRSLAAFRVSESQWSVQLVRAQADQAISFGREFAAVHPGLLSRRDLLVAGMRARANAVARRAVYLWLGRRMRSDATRGSR</sequence>
<reference evidence="2 3" key="1">
    <citation type="submission" date="2016-01" db="EMBL/GenBank/DDBJ databases">
        <title>The new phylogeny of the genus Mycobacterium.</title>
        <authorList>
            <person name="Tarcisio F."/>
            <person name="Conor M."/>
            <person name="Antonella G."/>
            <person name="Elisabetta G."/>
            <person name="Giulia F.S."/>
            <person name="Sara T."/>
            <person name="Anna F."/>
            <person name="Clotilde B."/>
            <person name="Roberto B."/>
            <person name="Veronica D.S."/>
            <person name="Fabio R."/>
            <person name="Monica P."/>
            <person name="Olivier J."/>
            <person name="Enrico T."/>
            <person name="Nicola S."/>
        </authorList>
    </citation>
    <scope>NUCLEOTIDE SEQUENCE [LARGE SCALE GENOMIC DNA]</scope>
    <source>
        <strain evidence="2 3">DSM 45176</strain>
    </source>
</reference>
<keyword evidence="3" id="KW-1185">Reference proteome</keyword>